<evidence type="ECO:0000313" key="2">
    <source>
        <dbReference type="Proteomes" id="UP000627446"/>
    </source>
</evidence>
<gene>
    <name evidence="1" type="ORF">H8K36_18530</name>
</gene>
<reference evidence="1" key="1">
    <citation type="submission" date="2020-08" db="EMBL/GenBank/DDBJ databases">
        <title>Novel species isolated from subtropical streams in China.</title>
        <authorList>
            <person name="Lu H."/>
        </authorList>
    </citation>
    <scope>NUCLEOTIDE SEQUENCE</scope>
    <source>
        <strain evidence="1">LX22W</strain>
    </source>
</reference>
<evidence type="ECO:0000313" key="1">
    <source>
        <dbReference type="EMBL" id="MBC3883393.1"/>
    </source>
</evidence>
<proteinExistence type="predicted"/>
<sequence length="184" mass="20576">MATIYYDKTEKGREEISSRKYQLPSKLRPLLVMIDGKHGSEELLKRLAALGLNQENLNELLRLEFIAPVAVPSQAAATEAHKDHLSATPQSVTVAKTAPIELTDDKPSTPAEKIATIRQFFTETIKGNLGLRGFTLQLKVERADTLEDFISLSEDYVEALYKAKGQQIARNLEARLKELIENAR</sequence>
<organism evidence="1 2">
    <name type="scientific">Undibacterium nitidum</name>
    <dbReference type="NCBI Taxonomy" id="2762298"/>
    <lineage>
        <taxon>Bacteria</taxon>
        <taxon>Pseudomonadati</taxon>
        <taxon>Pseudomonadota</taxon>
        <taxon>Betaproteobacteria</taxon>
        <taxon>Burkholderiales</taxon>
        <taxon>Oxalobacteraceae</taxon>
        <taxon>Undibacterium</taxon>
    </lineage>
</organism>
<dbReference type="AlphaFoldDB" id="A0A923HRP8"/>
<accession>A0A923HRP8</accession>
<keyword evidence="2" id="KW-1185">Reference proteome</keyword>
<comment type="caution">
    <text evidence="1">The sequence shown here is derived from an EMBL/GenBank/DDBJ whole genome shotgun (WGS) entry which is preliminary data.</text>
</comment>
<protein>
    <submittedName>
        <fullName evidence="1">Uncharacterized protein</fullName>
    </submittedName>
</protein>
<name>A0A923HRP8_9BURK</name>
<dbReference type="RefSeq" id="WP_186918014.1">
    <property type="nucleotide sequence ID" value="NZ_JACOFZ010000014.1"/>
</dbReference>
<dbReference type="Proteomes" id="UP000627446">
    <property type="component" value="Unassembled WGS sequence"/>
</dbReference>
<dbReference type="EMBL" id="JACOFZ010000014">
    <property type="protein sequence ID" value="MBC3883393.1"/>
    <property type="molecule type" value="Genomic_DNA"/>
</dbReference>